<name>A0ACB9NWX7_9MYRT</name>
<organism evidence="1 2">
    <name type="scientific">Melastoma candidum</name>
    <dbReference type="NCBI Taxonomy" id="119954"/>
    <lineage>
        <taxon>Eukaryota</taxon>
        <taxon>Viridiplantae</taxon>
        <taxon>Streptophyta</taxon>
        <taxon>Embryophyta</taxon>
        <taxon>Tracheophyta</taxon>
        <taxon>Spermatophyta</taxon>
        <taxon>Magnoliopsida</taxon>
        <taxon>eudicotyledons</taxon>
        <taxon>Gunneridae</taxon>
        <taxon>Pentapetalae</taxon>
        <taxon>rosids</taxon>
        <taxon>malvids</taxon>
        <taxon>Myrtales</taxon>
        <taxon>Melastomataceae</taxon>
        <taxon>Melastomatoideae</taxon>
        <taxon>Melastomateae</taxon>
        <taxon>Melastoma</taxon>
    </lineage>
</organism>
<dbReference type="Proteomes" id="UP001057402">
    <property type="component" value="Chromosome 7"/>
</dbReference>
<comment type="caution">
    <text evidence="1">The sequence shown here is derived from an EMBL/GenBank/DDBJ whole genome shotgun (WGS) entry which is preliminary data.</text>
</comment>
<evidence type="ECO:0000313" key="2">
    <source>
        <dbReference type="Proteomes" id="UP001057402"/>
    </source>
</evidence>
<keyword evidence="2" id="KW-1185">Reference proteome</keyword>
<dbReference type="EMBL" id="CM042886">
    <property type="protein sequence ID" value="KAI4338765.1"/>
    <property type="molecule type" value="Genomic_DNA"/>
</dbReference>
<gene>
    <name evidence="1" type="ORF">MLD38_023780</name>
</gene>
<evidence type="ECO:0000313" key="1">
    <source>
        <dbReference type="EMBL" id="KAI4338765.1"/>
    </source>
</evidence>
<accession>A0ACB9NWX7</accession>
<sequence>MSSLLLGCHTVFLVPLLRLDVFLTNKDVDGAYFGTTFPHLFLMTYGHLKPKKPTTSYIPRVFGFKIHKS</sequence>
<reference evidence="2" key="1">
    <citation type="journal article" date="2023" name="Front. Plant Sci.">
        <title>Chromosomal-level genome assembly of Melastoma candidum provides insights into trichome evolution.</title>
        <authorList>
            <person name="Zhong Y."/>
            <person name="Wu W."/>
            <person name="Sun C."/>
            <person name="Zou P."/>
            <person name="Liu Y."/>
            <person name="Dai S."/>
            <person name="Zhou R."/>
        </authorList>
    </citation>
    <scope>NUCLEOTIDE SEQUENCE [LARGE SCALE GENOMIC DNA]</scope>
</reference>
<protein>
    <submittedName>
        <fullName evidence="1">Uncharacterized protein</fullName>
    </submittedName>
</protein>
<proteinExistence type="predicted"/>